<feature type="transmembrane region" description="Helical" evidence="7">
    <location>
        <begin position="645"/>
        <end position="661"/>
    </location>
</feature>
<evidence type="ECO:0000256" key="3">
    <source>
        <dbReference type="ARBA" id="ARBA00022475"/>
    </source>
</evidence>
<reference evidence="9" key="1">
    <citation type="submission" date="2016-11" db="EMBL/GenBank/DDBJ databases">
        <authorList>
            <person name="Jaros S."/>
            <person name="Januszkiewicz K."/>
            <person name="Wedrychowicz H."/>
        </authorList>
    </citation>
    <scope>NUCLEOTIDE SEQUENCE [LARGE SCALE GENOMIC DNA]</scope>
    <source>
        <strain evidence="9">Y48</strain>
    </source>
</reference>
<feature type="transmembrane region" description="Helical" evidence="7">
    <location>
        <begin position="280"/>
        <end position="300"/>
    </location>
</feature>
<feature type="transmembrane region" description="Helical" evidence="7">
    <location>
        <begin position="364"/>
        <end position="384"/>
    </location>
</feature>
<comment type="subcellular location">
    <subcellularLocation>
        <location evidence="1">Cell membrane</location>
        <topology evidence="1">Multi-pass membrane protein</topology>
    </subcellularLocation>
</comment>
<sequence>MIDRLAGIAGRAPKAVLAVIGIAFVVLGVLGAPVAERLSAGGFIGSEAESARATAILERDFGLSGMQLVLAVESDSGALGAAADERANRIVTELRADPRIQAVLSPWTEPLARATLVSDDGRIGLIVATVRGGDDSAPGTAHEVAERHTGSDGGVEVRAGGQSILFHDANTQAARDLLLAEAVALPLCFLLLVWFLRSAIAAAIPIIVGMVAIVGTTAILYALTFVVELSVFALNLTTAIGLALAIDYSLLLISRYREEVARGSAPPDAIAMAMRRGGRAVVFAGATVAIGIVGMVFFPMPFLRSIAYAGVAVVTLTVLLALIMVPALLTVLGERINRKPLREATPVEQTRLYRTARAIQRRPLLVAVPIVALLLALGAPVLGLRLGLPDDRVLPATAAAHQVGDDLRERFSDNPTGVVQIVVTGDRADDAVALADYSAEISRVAGVSGVVGPTGAYAGGLRVADGDTAMAGQRSAYLTLSTTSDPYSTQARDQLDALHAVPAPGDTAFGGLAQQTRDTASGISQAFPLALAWIAVVTFVLLLLLTGSVLLPLKALVLNTLSLSATFGAMVWIFQDGHLGGLGTVAPGYIAATVPALVFCTAFGLSMDYEIFLLTRFKEEWDNSARTRADNDTAVAVGLARSGRVITAAAVLMTVVFSAVITSDLSLMRMFGLGLTLAVVVDATLVRMLLVPAFMRLLGTGNWWAPAWSRTTLERMALRE</sequence>
<feature type="transmembrane region" description="Helical" evidence="7">
    <location>
        <begin position="526"/>
        <end position="544"/>
    </location>
</feature>
<feature type="transmembrane region" description="Helical" evidence="7">
    <location>
        <begin position="177"/>
        <end position="196"/>
    </location>
</feature>
<gene>
    <name evidence="9" type="ORF">BOX37_14825</name>
</gene>
<proteinExistence type="inferred from homology"/>
<dbReference type="InterPro" id="IPR050545">
    <property type="entry name" value="Mycobact_MmpL"/>
</dbReference>
<feature type="transmembrane region" description="Helical" evidence="7">
    <location>
        <begin position="229"/>
        <end position="253"/>
    </location>
</feature>
<dbReference type="InterPro" id="IPR000731">
    <property type="entry name" value="SSD"/>
</dbReference>
<dbReference type="PANTHER" id="PTHR33406">
    <property type="entry name" value="MEMBRANE PROTEIN MJ1562-RELATED"/>
    <property type="match status" value="1"/>
</dbReference>
<dbReference type="InterPro" id="IPR004869">
    <property type="entry name" value="MMPL_dom"/>
</dbReference>
<evidence type="ECO:0000256" key="1">
    <source>
        <dbReference type="ARBA" id="ARBA00004651"/>
    </source>
</evidence>
<dbReference type="PRINTS" id="PR00702">
    <property type="entry name" value="ACRIFLAVINRP"/>
</dbReference>
<dbReference type="AlphaFoldDB" id="A0A1J0W1Z7"/>
<keyword evidence="10" id="KW-1185">Reference proteome</keyword>
<dbReference type="PANTHER" id="PTHR33406:SF11">
    <property type="entry name" value="MEMBRANE PROTEIN SCO6666-RELATED"/>
    <property type="match status" value="1"/>
</dbReference>
<dbReference type="EMBL" id="CP018082">
    <property type="protein sequence ID" value="APE38347.1"/>
    <property type="molecule type" value="Genomic_DNA"/>
</dbReference>
<evidence type="ECO:0000256" key="5">
    <source>
        <dbReference type="ARBA" id="ARBA00022989"/>
    </source>
</evidence>
<feature type="transmembrane region" description="Helical" evidence="7">
    <location>
        <begin position="306"/>
        <end position="332"/>
    </location>
</feature>
<keyword evidence="4 7" id="KW-0812">Transmembrane</keyword>
<dbReference type="SUPFAM" id="SSF82866">
    <property type="entry name" value="Multidrug efflux transporter AcrB transmembrane domain"/>
    <property type="match status" value="2"/>
</dbReference>
<dbReference type="KEGG" id="nsl:BOX37_14825"/>
<keyword evidence="6 7" id="KW-0472">Membrane</keyword>
<feature type="domain" description="SSD" evidence="8">
    <location>
        <begin position="199"/>
        <end position="331"/>
    </location>
</feature>
<accession>A0A1J0W1Z7</accession>
<evidence type="ECO:0000256" key="6">
    <source>
        <dbReference type="ARBA" id="ARBA00023136"/>
    </source>
</evidence>
<keyword evidence="3" id="KW-1003">Cell membrane</keyword>
<evidence type="ECO:0000256" key="7">
    <source>
        <dbReference type="SAM" id="Phobius"/>
    </source>
</evidence>
<feature type="transmembrane region" description="Helical" evidence="7">
    <location>
        <begin position="556"/>
        <end position="574"/>
    </location>
</feature>
<feature type="transmembrane region" description="Helical" evidence="7">
    <location>
        <begin position="203"/>
        <end position="223"/>
    </location>
</feature>
<dbReference type="PROSITE" id="PS50156">
    <property type="entry name" value="SSD"/>
    <property type="match status" value="1"/>
</dbReference>
<evidence type="ECO:0000313" key="10">
    <source>
        <dbReference type="Proteomes" id="UP000183810"/>
    </source>
</evidence>
<dbReference type="InterPro" id="IPR001036">
    <property type="entry name" value="Acrflvin-R"/>
</dbReference>
<dbReference type="Proteomes" id="UP000183810">
    <property type="component" value="Chromosome"/>
</dbReference>
<feature type="transmembrane region" description="Helical" evidence="7">
    <location>
        <begin position="586"/>
        <end position="606"/>
    </location>
</feature>
<dbReference type="Pfam" id="PF03176">
    <property type="entry name" value="MMPL"/>
    <property type="match status" value="2"/>
</dbReference>
<evidence type="ECO:0000313" key="9">
    <source>
        <dbReference type="EMBL" id="APE38347.1"/>
    </source>
</evidence>
<protein>
    <recommendedName>
        <fullName evidence="8">SSD domain-containing protein</fullName>
    </recommendedName>
</protein>
<dbReference type="GO" id="GO:0022857">
    <property type="term" value="F:transmembrane transporter activity"/>
    <property type="evidence" value="ECO:0007669"/>
    <property type="project" value="InterPro"/>
</dbReference>
<dbReference type="Gene3D" id="1.20.1640.10">
    <property type="entry name" value="Multidrug efflux transporter AcrB transmembrane domain"/>
    <property type="match status" value="2"/>
</dbReference>
<dbReference type="GO" id="GO:0005886">
    <property type="term" value="C:plasma membrane"/>
    <property type="evidence" value="ECO:0007669"/>
    <property type="project" value="UniProtKB-SubCell"/>
</dbReference>
<evidence type="ECO:0000259" key="8">
    <source>
        <dbReference type="PROSITE" id="PS50156"/>
    </source>
</evidence>
<evidence type="ECO:0000256" key="4">
    <source>
        <dbReference type="ARBA" id="ARBA00022692"/>
    </source>
</evidence>
<keyword evidence="5 7" id="KW-1133">Transmembrane helix</keyword>
<organism evidence="9 10">
    <name type="scientific">Nocardia mangyaensis</name>
    <dbReference type="NCBI Taxonomy" id="2213200"/>
    <lineage>
        <taxon>Bacteria</taxon>
        <taxon>Bacillati</taxon>
        <taxon>Actinomycetota</taxon>
        <taxon>Actinomycetes</taxon>
        <taxon>Mycobacteriales</taxon>
        <taxon>Nocardiaceae</taxon>
        <taxon>Nocardia</taxon>
    </lineage>
</organism>
<evidence type="ECO:0000256" key="2">
    <source>
        <dbReference type="ARBA" id="ARBA00010157"/>
    </source>
</evidence>
<name>A0A1J0W1Z7_9NOCA</name>
<comment type="similarity">
    <text evidence="2">Belongs to the resistance-nodulation-cell division (RND) (TC 2.A.6) family. MmpL subfamily.</text>
</comment>